<sequence>MIRHPVDTPVTALDDSDDDVIFRERDDDVVNELDYEFSSPTWQERLRQWWKPRPSPPAYEMVNMDGGDPSSPPPPAHPLKNAVNRTFKGTLALFGTVLVGVIIAFVIVVPPGGGSTPQFRPLEYETVSNGTHRFKPTTILVSLDGFHPHYISQEDTPTLNHMFINGYSSPYMTPSFPSSTFPNHWTLITGLYPGDHGIVGNTFWDPERKLPFVNTNPEKGSMDPDFWRGGEPIWKTAELHGFKAAVHMWPGSEVPEVGAPLHDKFNASEELGKKIDRIMGWIDLPDDDRPQLLLAYVPTVDTYGHKYGIAGPELKQALTATDGFVGELLHQLEQRQLRGLVNVVVTSDHGMAPTSLERTVFLDDLVNLDDIDHIDGWPNWGLRPREGVDLEALKANITRRLQELEAQDNYDVYHLDEVPDQFHFGVDSVFSYRMAPLWIFPHVSYSVVTRAKLESNGGELKPIGVHGYNNTELLMRAIFLAEGPYFSSNRYPLKLQPFENVNVYPVVCDSLGMKPAANNGTRVLTKLAPGWMDSVAEYPGLPFDVDHLVVKNNTYDYLYRTPQRKTLGQSAGGLIDGALDTLTGWGNSIGHWFSGDKGPDKV</sequence>
<dbReference type="CDD" id="cd16018">
    <property type="entry name" value="Enpp"/>
    <property type="match status" value="1"/>
</dbReference>
<evidence type="ECO:0000313" key="3">
    <source>
        <dbReference type="Proteomes" id="UP000449547"/>
    </source>
</evidence>
<dbReference type="OMA" id="DEYVSRD"/>
<gene>
    <name evidence="2" type="ORF">DIURU_004477</name>
</gene>
<keyword evidence="1" id="KW-1133">Transmembrane helix</keyword>
<dbReference type="GO" id="GO:0047429">
    <property type="term" value="F:nucleoside triphosphate diphosphatase activity"/>
    <property type="evidence" value="ECO:0007669"/>
    <property type="project" value="TreeGrafter"/>
</dbReference>
<dbReference type="GeneID" id="54783128"/>
<dbReference type="Proteomes" id="UP000449547">
    <property type="component" value="Unassembled WGS sequence"/>
</dbReference>
<dbReference type="PANTHER" id="PTHR10151">
    <property type="entry name" value="ECTONUCLEOTIDE PYROPHOSPHATASE/PHOSPHODIESTERASE"/>
    <property type="match status" value="1"/>
</dbReference>
<dbReference type="OrthoDB" id="415411at2759"/>
<dbReference type="InterPro" id="IPR017850">
    <property type="entry name" value="Alkaline_phosphatase_core_sf"/>
</dbReference>
<dbReference type="GO" id="GO:0017111">
    <property type="term" value="F:ribonucleoside triphosphate phosphatase activity"/>
    <property type="evidence" value="ECO:0007669"/>
    <property type="project" value="TreeGrafter"/>
</dbReference>
<proteinExistence type="predicted"/>
<feature type="transmembrane region" description="Helical" evidence="1">
    <location>
        <begin position="90"/>
        <end position="109"/>
    </location>
</feature>
<evidence type="ECO:0000313" key="2">
    <source>
        <dbReference type="EMBL" id="KAA8899096.1"/>
    </source>
</evidence>
<comment type="caution">
    <text evidence="2">The sequence shown here is derived from an EMBL/GenBank/DDBJ whole genome shotgun (WGS) entry which is preliminary data.</text>
</comment>
<name>A0A642UHL3_DIURU</name>
<dbReference type="SUPFAM" id="SSF53649">
    <property type="entry name" value="Alkaline phosphatase-like"/>
    <property type="match status" value="1"/>
</dbReference>
<protein>
    <recommendedName>
        <fullName evidence="4">Phosphodiest-domain-containing protein</fullName>
    </recommendedName>
</protein>
<dbReference type="PANTHER" id="PTHR10151:SF120">
    <property type="entry name" value="BIS(5'-ADENOSYL)-TRIPHOSPHATASE"/>
    <property type="match status" value="1"/>
</dbReference>
<organism evidence="2 3">
    <name type="scientific">Diutina rugosa</name>
    <name type="common">Yeast</name>
    <name type="synonym">Candida rugosa</name>
    <dbReference type="NCBI Taxonomy" id="5481"/>
    <lineage>
        <taxon>Eukaryota</taxon>
        <taxon>Fungi</taxon>
        <taxon>Dikarya</taxon>
        <taxon>Ascomycota</taxon>
        <taxon>Saccharomycotina</taxon>
        <taxon>Pichiomycetes</taxon>
        <taxon>Debaryomycetaceae</taxon>
        <taxon>Diutina</taxon>
    </lineage>
</organism>
<keyword evidence="3" id="KW-1185">Reference proteome</keyword>
<evidence type="ECO:0000256" key="1">
    <source>
        <dbReference type="SAM" id="Phobius"/>
    </source>
</evidence>
<dbReference type="Gene3D" id="3.30.1360.180">
    <property type="match status" value="1"/>
</dbReference>
<dbReference type="InterPro" id="IPR002591">
    <property type="entry name" value="Phosphodiest/P_Trfase"/>
</dbReference>
<keyword evidence="1" id="KW-0812">Transmembrane</keyword>
<dbReference type="Pfam" id="PF01663">
    <property type="entry name" value="Phosphodiest"/>
    <property type="match status" value="1"/>
</dbReference>
<dbReference type="RefSeq" id="XP_034010773.1">
    <property type="nucleotide sequence ID" value="XM_034157354.1"/>
</dbReference>
<evidence type="ECO:0008006" key="4">
    <source>
        <dbReference type="Google" id="ProtNLM"/>
    </source>
</evidence>
<keyword evidence="1" id="KW-0472">Membrane</keyword>
<accession>A0A642UHL3</accession>
<dbReference type="EMBL" id="SWFT01000130">
    <property type="protein sequence ID" value="KAA8899096.1"/>
    <property type="molecule type" value="Genomic_DNA"/>
</dbReference>
<reference evidence="2 3" key="1">
    <citation type="submission" date="2019-07" db="EMBL/GenBank/DDBJ databases">
        <title>Genome assembly of two rare yeast pathogens: Diutina rugosa and Trichomonascus ciferrii.</title>
        <authorList>
            <person name="Mixao V."/>
            <person name="Saus E."/>
            <person name="Hansen A."/>
            <person name="Lass-Flor C."/>
            <person name="Gabaldon T."/>
        </authorList>
    </citation>
    <scope>NUCLEOTIDE SEQUENCE [LARGE SCALE GENOMIC DNA]</scope>
    <source>
        <strain evidence="2 3">CBS 613</strain>
    </source>
</reference>
<dbReference type="Gene3D" id="3.40.720.10">
    <property type="entry name" value="Alkaline Phosphatase, subunit A"/>
    <property type="match status" value="1"/>
</dbReference>
<dbReference type="GO" id="GO:0009141">
    <property type="term" value="P:nucleoside triphosphate metabolic process"/>
    <property type="evidence" value="ECO:0007669"/>
    <property type="project" value="TreeGrafter"/>
</dbReference>
<dbReference type="AlphaFoldDB" id="A0A642UHL3"/>
<dbReference type="VEuPathDB" id="FungiDB:DIURU_004477"/>